<dbReference type="SUPFAM" id="SSF50382">
    <property type="entry name" value="Agglutinin"/>
    <property type="match status" value="2"/>
</dbReference>
<dbReference type="InterPro" id="IPR053237">
    <property type="entry name" value="Natterin_C"/>
</dbReference>
<dbReference type="EMBL" id="OZ021743">
    <property type="protein sequence ID" value="CAK9328581.1"/>
    <property type="molecule type" value="Genomic_DNA"/>
</dbReference>
<dbReference type="PANTHER" id="PTHR39244">
    <property type="entry name" value="NATTERIN-4"/>
    <property type="match status" value="1"/>
</dbReference>
<gene>
    <name evidence="2" type="ORF">CITCOLO1_LOCUS21001</name>
</gene>
<dbReference type="SUPFAM" id="SSF56973">
    <property type="entry name" value="Aerolisin/ETX pore-forming domain"/>
    <property type="match status" value="1"/>
</dbReference>
<dbReference type="PANTHER" id="PTHR39244:SF5">
    <property type="entry name" value="NATTERIN-3-LIKE"/>
    <property type="match status" value="1"/>
</dbReference>
<protein>
    <recommendedName>
        <fullName evidence="1">Agglutinin domain-containing protein</fullName>
    </recommendedName>
</protein>
<dbReference type="Gene3D" id="2.80.10.50">
    <property type="match status" value="1"/>
</dbReference>
<sequence length="478" mass="54101">MKLLSAKKLEINERIVPKPVVFRIYDKKVIVVATGFAENRLKQPAILDVKLSYDDTSISTWSSTVSMKLGEKLVSGSVFSGEIEWGEAKNLTKSVETVHKVLVQPLSKNDTLINGQNITLNMEDGIYKGINLYNFQFQTESSQLDVAVSGYAKFQLEQAKIDEPEEDQSKWTCTLFEPVRVNDDGLTIRLRHVQLGHFACLWRVPLPYEACLYAASANHDQSLLDIFSVFDWDSLFILPKHIAFKAGNATGSYLRGKRFQGMNYLTFNGSDISSCAVTNERFADEGINSGLSAIIPTITSKAQLQVYELVATRQIENVVFRLSDARIYFKKVIIVDTGVDENKLNSITIFSFTSSDEIRYIDAVKRDVETSIIKSSIPIIFDDKVVIGLKFSGEYEWGETKNFTKKVEAVHKVLVQPLTKVRVNLVVTQASYDVPFTYTQNDTLFSGQRITMNMEDEIYKGINLYDFKFETEFESLQL</sequence>
<name>A0ABP0ZB83_9ROSI</name>
<dbReference type="Pfam" id="PF07468">
    <property type="entry name" value="Agglutinin"/>
    <property type="match status" value="1"/>
</dbReference>
<accession>A0ABP0ZB83</accession>
<dbReference type="Proteomes" id="UP001642487">
    <property type="component" value="Chromosome 9"/>
</dbReference>
<evidence type="ECO:0000259" key="1">
    <source>
        <dbReference type="Pfam" id="PF07468"/>
    </source>
</evidence>
<dbReference type="InterPro" id="IPR008998">
    <property type="entry name" value="Agglutinin"/>
</dbReference>
<reference evidence="2 3" key="1">
    <citation type="submission" date="2024-03" db="EMBL/GenBank/DDBJ databases">
        <authorList>
            <person name="Gkanogiannis A."/>
            <person name="Becerra Lopez-Lavalle L."/>
        </authorList>
    </citation>
    <scope>NUCLEOTIDE SEQUENCE [LARGE SCALE GENOMIC DNA]</scope>
</reference>
<evidence type="ECO:0000313" key="3">
    <source>
        <dbReference type="Proteomes" id="UP001642487"/>
    </source>
</evidence>
<keyword evidence="3" id="KW-1185">Reference proteome</keyword>
<dbReference type="Gene3D" id="2.170.15.10">
    <property type="entry name" value="Proaerolysin, chain A, domain 3"/>
    <property type="match status" value="2"/>
</dbReference>
<evidence type="ECO:0000313" key="2">
    <source>
        <dbReference type="EMBL" id="CAK9328581.1"/>
    </source>
</evidence>
<organism evidence="2 3">
    <name type="scientific">Citrullus colocynthis</name>
    <name type="common">colocynth</name>
    <dbReference type="NCBI Taxonomy" id="252529"/>
    <lineage>
        <taxon>Eukaryota</taxon>
        <taxon>Viridiplantae</taxon>
        <taxon>Streptophyta</taxon>
        <taxon>Embryophyta</taxon>
        <taxon>Tracheophyta</taxon>
        <taxon>Spermatophyta</taxon>
        <taxon>Magnoliopsida</taxon>
        <taxon>eudicotyledons</taxon>
        <taxon>Gunneridae</taxon>
        <taxon>Pentapetalae</taxon>
        <taxon>rosids</taxon>
        <taxon>fabids</taxon>
        <taxon>Cucurbitales</taxon>
        <taxon>Cucurbitaceae</taxon>
        <taxon>Benincaseae</taxon>
        <taxon>Citrullus</taxon>
    </lineage>
</organism>
<dbReference type="CDD" id="cd20216">
    <property type="entry name" value="PFM_HFR-2-like"/>
    <property type="match status" value="2"/>
</dbReference>
<feature type="domain" description="Agglutinin" evidence="1">
    <location>
        <begin position="160"/>
        <end position="231"/>
    </location>
</feature>
<proteinExistence type="predicted"/>
<dbReference type="InterPro" id="IPR036242">
    <property type="entry name" value="Agglutinin_dom_sf"/>
</dbReference>